<dbReference type="AlphaFoldDB" id="A0AAW1FWW9"/>
<accession>A0AAW1FWW9</accession>
<reference evidence="2 3" key="1">
    <citation type="journal article" date="2024" name="Genome Biol. Evol.">
        <title>Chromosome-level genome assembly of the viviparous eelpout Zoarces viviparus.</title>
        <authorList>
            <person name="Fuhrmann N."/>
            <person name="Brasseur M.V."/>
            <person name="Bakowski C.E."/>
            <person name="Podsiadlowski L."/>
            <person name="Prost S."/>
            <person name="Krehenwinkel H."/>
            <person name="Mayer C."/>
        </authorList>
    </citation>
    <scope>NUCLEOTIDE SEQUENCE [LARGE SCALE GENOMIC DNA]</scope>
    <source>
        <strain evidence="2">NO-MEL_2022_Ind0_liver</strain>
    </source>
</reference>
<feature type="region of interest" description="Disordered" evidence="1">
    <location>
        <begin position="1"/>
        <end position="25"/>
    </location>
</feature>
<evidence type="ECO:0000313" key="3">
    <source>
        <dbReference type="Proteomes" id="UP001488805"/>
    </source>
</evidence>
<sequence length="69" mass="8347">MDSDPVHTNSSTHLLFAARDHTSEEKPQTLKHEIGQWMQDRLRIASKTGRVSQQFMFYWRIRHRLKYTF</sequence>
<evidence type="ECO:0000256" key="1">
    <source>
        <dbReference type="SAM" id="MobiDB-lite"/>
    </source>
</evidence>
<comment type="caution">
    <text evidence="2">The sequence shown here is derived from an EMBL/GenBank/DDBJ whole genome shotgun (WGS) entry which is preliminary data.</text>
</comment>
<dbReference type="Proteomes" id="UP001488805">
    <property type="component" value="Unassembled WGS sequence"/>
</dbReference>
<gene>
    <name evidence="2" type="ORF">VZT92_003826</name>
</gene>
<organism evidence="2 3">
    <name type="scientific">Zoarces viviparus</name>
    <name type="common">Viviparous eelpout</name>
    <name type="synonym">Blennius viviparus</name>
    <dbReference type="NCBI Taxonomy" id="48416"/>
    <lineage>
        <taxon>Eukaryota</taxon>
        <taxon>Metazoa</taxon>
        <taxon>Chordata</taxon>
        <taxon>Craniata</taxon>
        <taxon>Vertebrata</taxon>
        <taxon>Euteleostomi</taxon>
        <taxon>Actinopterygii</taxon>
        <taxon>Neopterygii</taxon>
        <taxon>Teleostei</taxon>
        <taxon>Neoteleostei</taxon>
        <taxon>Acanthomorphata</taxon>
        <taxon>Eupercaria</taxon>
        <taxon>Perciformes</taxon>
        <taxon>Cottioidei</taxon>
        <taxon>Zoarcales</taxon>
        <taxon>Zoarcidae</taxon>
        <taxon>Zoarcinae</taxon>
        <taxon>Zoarces</taxon>
    </lineage>
</organism>
<dbReference type="EMBL" id="JBCEZU010000023">
    <property type="protein sequence ID" value="KAK9538668.1"/>
    <property type="molecule type" value="Genomic_DNA"/>
</dbReference>
<proteinExistence type="predicted"/>
<feature type="compositionally biased region" description="Polar residues" evidence="1">
    <location>
        <begin position="1"/>
        <end position="13"/>
    </location>
</feature>
<name>A0AAW1FWW9_ZOAVI</name>
<protein>
    <submittedName>
        <fullName evidence="2">Uncharacterized protein</fullName>
    </submittedName>
</protein>
<evidence type="ECO:0000313" key="2">
    <source>
        <dbReference type="EMBL" id="KAK9538668.1"/>
    </source>
</evidence>
<keyword evidence="3" id="KW-1185">Reference proteome</keyword>